<evidence type="ECO:0000313" key="2">
    <source>
        <dbReference type="Proteomes" id="UP000242287"/>
    </source>
</evidence>
<accession>A0A2A9NGP1</accession>
<dbReference type="Proteomes" id="UP000242287">
    <property type="component" value="Unassembled WGS sequence"/>
</dbReference>
<proteinExistence type="predicted"/>
<dbReference type="EMBL" id="KZ302112">
    <property type="protein sequence ID" value="PFH47417.1"/>
    <property type="molecule type" value="Genomic_DNA"/>
</dbReference>
<organism evidence="1 2">
    <name type="scientific">Amanita thiersii Skay4041</name>
    <dbReference type="NCBI Taxonomy" id="703135"/>
    <lineage>
        <taxon>Eukaryota</taxon>
        <taxon>Fungi</taxon>
        <taxon>Dikarya</taxon>
        <taxon>Basidiomycota</taxon>
        <taxon>Agaricomycotina</taxon>
        <taxon>Agaricomycetes</taxon>
        <taxon>Agaricomycetidae</taxon>
        <taxon>Agaricales</taxon>
        <taxon>Pluteineae</taxon>
        <taxon>Amanitaceae</taxon>
        <taxon>Amanita</taxon>
    </lineage>
</organism>
<sequence length="92" mass="10084">MKMIFGAQKEVVNSMITVRVVLSALGHNYRREGDSSYFVPLTQKQLRSINSLLGLSFAVGAYHVASRIVCIAICHVAGAYIDPCKGRKGKIE</sequence>
<reference evidence="1 2" key="1">
    <citation type="submission" date="2014-02" db="EMBL/GenBank/DDBJ databases">
        <title>Transposable element dynamics among asymbiotic and ectomycorrhizal Amanita fungi.</title>
        <authorList>
            <consortium name="DOE Joint Genome Institute"/>
            <person name="Hess J."/>
            <person name="Skrede I."/>
            <person name="Wolfe B."/>
            <person name="LaButti K."/>
            <person name="Ohm R.A."/>
            <person name="Grigoriev I.V."/>
            <person name="Pringle A."/>
        </authorList>
    </citation>
    <scope>NUCLEOTIDE SEQUENCE [LARGE SCALE GENOMIC DNA]</scope>
    <source>
        <strain evidence="1 2">SKay4041</strain>
    </source>
</reference>
<evidence type="ECO:0000313" key="1">
    <source>
        <dbReference type="EMBL" id="PFH47417.1"/>
    </source>
</evidence>
<protein>
    <submittedName>
        <fullName evidence="1">Uncharacterized protein</fullName>
    </submittedName>
</protein>
<dbReference type="AlphaFoldDB" id="A0A2A9NGP1"/>
<name>A0A2A9NGP1_9AGAR</name>
<gene>
    <name evidence="1" type="ORF">AMATHDRAFT_67761</name>
</gene>
<keyword evidence="2" id="KW-1185">Reference proteome</keyword>